<organism evidence="2 3">
    <name type="scientific">Vulcanisaeta distributa (strain DSM 14429 / JCM 11212 / NBRC 100878 / IC-017)</name>
    <dbReference type="NCBI Taxonomy" id="572478"/>
    <lineage>
        <taxon>Archaea</taxon>
        <taxon>Thermoproteota</taxon>
        <taxon>Thermoprotei</taxon>
        <taxon>Thermoproteales</taxon>
        <taxon>Thermoproteaceae</taxon>
        <taxon>Vulcanisaeta</taxon>
    </lineage>
</organism>
<keyword evidence="3" id="KW-1185">Reference proteome</keyword>
<keyword evidence="1" id="KW-0812">Transmembrane</keyword>
<protein>
    <submittedName>
        <fullName evidence="2">Uncharacterized protein</fullName>
    </submittedName>
</protein>
<proteinExistence type="predicted"/>
<dbReference type="STRING" id="572478.Vdis_1398"/>
<gene>
    <name evidence="2" type="ordered locus">Vdis_1398</name>
</gene>
<accession>E1QSJ1</accession>
<reference evidence="3" key="2">
    <citation type="journal article" date="2010" name="Stand. Genomic Sci.">
        <title>Complete genome sequence of Vulcanisaeta distributa type strain (IC-017T).</title>
        <authorList>
            <person name="Mavromatis K."/>
            <person name="Sikorski J."/>
            <person name="Pabst E."/>
            <person name="Teshima H."/>
            <person name="Lapidus A."/>
            <person name="Lucas S."/>
            <person name="Nolan M."/>
            <person name="Glavina Del Rio T."/>
            <person name="Cheng J."/>
            <person name="Bruce D."/>
            <person name="Goodwin L."/>
            <person name="Pitluck S."/>
            <person name="Liolios K."/>
            <person name="Ivanova N."/>
            <person name="Mikhailova N."/>
            <person name="Pati A."/>
            <person name="Chen A."/>
            <person name="Palaniappan K."/>
            <person name="Land M."/>
            <person name="Hauser L."/>
            <person name="Chang Y."/>
            <person name="Jeffries C."/>
            <person name="Rohde M."/>
            <person name="Spring S."/>
            <person name="Goker M."/>
            <person name="Wirth R."/>
            <person name="Woyke T."/>
            <person name="Bristow J."/>
            <person name="Eisen J."/>
            <person name="Markowitz V."/>
            <person name="Hugenholtz P."/>
            <person name="Klenk H."/>
            <person name="Kyrpides N."/>
        </authorList>
    </citation>
    <scope>NUCLEOTIDE SEQUENCE [LARGE SCALE GENOMIC DNA]</scope>
    <source>
        <strain evidence="3">DSM 14429 / JCM 11212 / NBRC 100878 / IC-017</strain>
    </source>
</reference>
<dbReference type="RefSeq" id="WP_013336509.1">
    <property type="nucleotide sequence ID" value="NC_014537.1"/>
</dbReference>
<sequence>MLDLLSIIVFIYLTGNNSLVIINATLYTPALLMNITLPVQPLGPVTVMNSTGQSIPYYISNNEIYLSMVNPGNITITYTPYINVLSNGTLQLNINTNYETQIYMASNVLPTSIPSNIQGFQTTSNGIVLTLTPGNYVINFITTGPITTTEVAHTMKTSTYQPITYSSLSYVIVIIAIVLILSILLIIRHRK</sequence>
<evidence type="ECO:0000256" key="1">
    <source>
        <dbReference type="SAM" id="Phobius"/>
    </source>
</evidence>
<evidence type="ECO:0000313" key="2">
    <source>
        <dbReference type="EMBL" id="ADN50784.1"/>
    </source>
</evidence>
<keyword evidence="1" id="KW-1133">Transmembrane helix</keyword>
<evidence type="ECO:0000313" key="3">
    <source>
        <dbReference type="Proteomes" id="UP000006681"/>
    </source>
</evidence>
<feature type="transmembrane region" description="Helical" evidence="1">
    <location>
        <begin position="168"/>
        <end position="187"/>
    </location>
</feature>
<dbReference type="GeneID" id="9752331"/>
<dbReference type="EMBL" id="CP002100">
    <property type="protein sequence ID" value="ADN50784.1"/>
    <property type="molecule type" value="Genomic_DNA"/>
</dbReference>
<name>E1QSJ1_VULDI</name>
<dbReference type="eggNOG" id="arCOG00374">
    <property type="taxonomic scope" value="Archaea"/>
</dbReference>
<keyword evidence="1" id="KW-0472">Membrane</keyword>
<reference evidence="2 3" key="1">
    <citation type="journal article" date="2010" name="Stand. Genomic Sci.">
        <title>Complete genome sequence of Vulcanisaeta distributa type strain (IC-017).</title>
        <authorList>
            <person name="Mavromatis K."/>
            <person name="Sikorski J."/>
            <person name="Pabst E."/>
            <person name="Teshima H."/>
            <person name="Lapidus A."/>
            <person name="Lucas S."/>
            <person name="Nolan M."/>
            <person name="Glavina Del Rio T."/>
            <person name="Cheng J.F."/>
            <person name="Bruce D."/>
            <person name="Goodwin L."/>
            <person name="Pitluck S."/>
            <person name="Liolios K."/>
            <person name="Ivanova N."/>
            <person name="Mikhailova N."/>
            <person name="Pati A."/>
            <person name="Chen A."/>
            <person name="Palaniappan K."/>
            <person name="Land M."/>
            <person name="Hauser L."/>
            <person name="Chang Y.J."/>
            <person name="Jeffries C.D."/>
            <person name="Rohde M."/>
            <person name="Spring S."/>
            <person name="Goker M."/>
            <person name="Wirth R."/>
            <person name="Woyke T."/>
            <person name="Bristow J."/>
            <person name="Eisen J.A."/>
            <person name="Markowitz V."/>
            <person name="Hugenholtz P."/>
            <person name="Klenk H.P."/>
            <person name="Kyrpides N.C."/>
        </authorList>
    </citation>
    <scope>NUCLEOTIDE SEQUENCE [LARGE SCALE GENOMIC DNA]</scope>
    <source>
        <strain evidence="3">DSM 14429 / JCM 11212 / NBRC 100878 / IC-017</strain>
    </source>
</reference>
<dbReference type="HOGENOM" id="CLU_1418762_0_0_2"/>
<dbReference type="KEGG" id="vdi:Vdis_1398"/>
<dbReference type="AlphaFoldDB" id="E1QSJ1"/>
<dbReference type="OrthoDB" id="28366at2157"/>
<dbReference type="Proteomes" id="UP000006681">
    <property type="component" value="Chromosome"/>
</dbReference>